<evidence type="ECO:0000256" key="1">
    <source>
        <dbReference type="SAM" id="Phobius"/>
    </source>
</evidence>
<gene>
    <name evidence="2" type="ORF">O6P43_032404</name>
</gene>
<evidence type="ECO:0000313" key="2">
    <source>
        <dbReference type="EMBL" id="KAJ7942779.1"/>
    </source>
</evidence>
<feature type="transmembrane region" description="Helical" evidence="1">
    <location>
        <begin position="47"/>
        <end position="66"/>
    </location>
</feature>
<dbReference type="Proteomes" id="UP001163823">
    <property type="component" value="Chromosome 14"/>
</dbReference>
<feature type="transmembrane region" description="Helical" evidence="1">
    <location>
        <begin position="21"/>
        <end position="41"/>
    </location>
</feature>
<organism evidence="2 3">
    <name type="scientific">Quillaja saponaria</name>
    <name type="common">Soap bark tree</name>
    <dbReference type="NCBI Taxonomy" id="32244"/>
    <lineage>
        <taxon>Eukaryota</taxon>
        <taxon>Viridiplantae</taxon>
        <taxon>Streptophyta</taxon>
        <taxon>Embryophyta</taxon>
        <taxon>Tracheophyta</taxon>
        <taxon>Spermatophyta</taxon>
        <taxon>Magnoliopsida</taxon>
        <taxon>eudicotyledons</taxon>
        <taxon>Gunneridae</taxon>
        <taxon>Pentapetalae</taxon>
        <taxon>rosids</taxon>
        <taxon>fabids</taxon>
        <taxon>Fabales</taxon>
        <taxon>Quillajaceae</taxon>
        <taxon>Quillaja</taxon>
    </lineage>
</organism>
<accession>A0AAD7P5K0</accession>
<name>A0AAD7P5K0_QUISA</name>
<dbReference type="EMBL" id="JARAOO010000014">
    <property type="protein sequence ID" value="KAJ7942779.1"/>
    <property type="molecule type" value="Genomic_DNA"/>
</dbReference>
<evidence type="ECO:0000313" key="3">
    <source>
        <dbReference type="Proteomes" id="UP001163823"/>
    </source>
</evidence>
<proteinExistence type="predicted"/>
<keyword evidence="1" id="KW-0812">Transmembrane</keyword>
<keyword evidence="3" id="KW-1185">Reference proteome</keyword>
<dbReference type="AlphaFoldDB" id="A0AAD7P5K0"/>
<comment type="caution">
    <text evidence="2">The sequence shown here is derived from an EMBL/GenBank/DDBJ whole genome shotgun (WGS) entry which is preliminary data.</text>
</comment>
<keyword evidence="1" id="KW-0472">Membrane</keyword>
<keyword evidence="1" id="KW-1133">Transmembrane helix</keyword>
<dbReference type="KEGG" id="qsa:O6P43_032404"/>
<reference evidence="2" key="1">
    <citation type="journal article" date="2023" name="Science">
        <title>Elucidation of the pathway for biosynthesis of saponin adjuvants from the soapbark tree.</title>
        <authorList>
            <person name="Reed J."/>
            <person name="Orme A."/>
            <person name="El-Demerdash A."/>
            <person name="Owen C."/>
            <person name="Martin L.B.B."/>
            <person name="Misra R.C."/>
            <person name="Kikuchi S."/>
            <person name="Rejzek M."/>
            <person name="Martin A.C."/>
            <person name="Harkess A."/>
            <person name="Leebens-Mack J."/>
            <person name="Louveau T."/>
            <person name="Stephenson M.J."/>
            <person name="Osbourn A."/>
        </authorList>
    </citation>
    <scope>NUCLEOTIDE SEQUENCE</scope>
    <source>
        <strain evidence="2">S10</strain>
    </source>
</reference>
<sequence>MIVDVKPSANKQEEAKHIKGLFLFILAAVPFTLFWAVARLFSLISLFNQWESIVLCTTICYISTLLRQGIYRIHILEAKRTTLAVILGVMHGHVY</sequence>
<protein>
    <submittedName>
        <fullName evidence="2">Uncharacterized protein</fullName>
    </submittedName>
</protein>